<dbReference type="PANTHER" id="PTHR43179:SF12">
    <property type="entry name" value="GALACTOFURANOSYLTRANSFERASE GLFT2"/>
    <property type="match status" value="1"/>
</dbReference>
<dbReference type="STRING" id="1335048.AKL17_0288"/>
<evidence type="ECO:0000256" key="3">
    <source>
        <dbReference type="ARBA" id="ARBA00022679"/>
    </source>
</evidence>
<comment type="similarity">
    <text evidence="1">Belongs to the glycosyltransferase 2 family.</text>
</comment>
<dbReference type="AlphaFoldDB" id="A0A159Z0X0"/>
<accession>A0A159Z0X0</accession>
<organism evidence="5 6">
    <name type="scientific">Frigidibacter mobilis</name>
    <dbReference type="NCBI Taxonomy" id="1335048"/>
    <lineage>
        <taxon>Bacteria</taxon>
        <taxon>Pseudomonadati</taxon>
        <taxon>Pseudomonadota</taxon>
        <taxon>Alphaproteobacteria</taxon>
        <taxon>Rhodobacterales</taxon>
        <taxon>Paracoccaceae</taxon>
        <taxon>Frigidibacter</taxon>
    </lineage>
</organism>
<dbReference type="Gene3D" id="3.90.550.10">
    <property type="entry name" value="Spore Coat Polysaccharide Biosynthesis Protein SpsA, Chain A"/>
    <property type="match status" value="1"/>
</dbReference>
<keyword evidence="3 5" id="KW-0808">Transferase</keyword>
<evidence type="ECO:0000259" key="4">
    <source>
        <dbReference type="Pfam" id="PF00535"/>
    </source>
</evidence>
<dbReference type="InterPro" id="IPR029044">
    <property type="entry name" value="Nucleotide-diphossugar_trans"/>
</dbReference>
<keyword evidence="2" id="KW-0328">Glycosyltransferase</keyword>
<gene>
    <name evidence="5" type="ORF">AKL17_0288</name>
</gene>
<dbReference type="RefSeq" id="WP_236937983.1">
    <property type="nucleotide sequence ID" value="NZ_CP012661.1"/>
</dbReference>
<name>A0A159Z0X0_9RHOB</name>
<sequence>MTNALSRPCPPTVAAVVVTSNRLAHLRVTLARLLAEPLERICIVDNSTCPQDGTAAWLAAQTDPRLTVLSPPRNLGGAGGFALGLAELERTDPDWIVVMDDDSRPAPGAIARFRAAPPPGWDAVAAAVYDPAGGIAEMNRPARNPFASPGRFVAALLGGRRAFHLTDADYIARTPVEIDIASFVGLFLSRQARQRAGLPDSRLFIYGDDVLHSLHMRALGLWIGFDPRIRFEHDCTTLQGRAWIYRPLWKAYYHHRNLLFVFRAAAGRWLFGPLALLHLLRWVGRARHYRCEERAVYLRLLRLAVQDGLGGRLDRSHEEVLALARPAPAAAPPAAAQEDTA</sequence>
<dbReference type="Proteomes" id="UP000076128">
    <property type="component" value="Chromosome"/>
</dbReference>
<reference evidence="5 6" key="1">
    <citation type="submission" date="2015-09" db="EMBL/GenBank/DDBJ databases">
        <title>Complete genome sequence of Defluviimonas alba cai42t isolated from an oilfield in Xinjiang.</title>
        <authorList>
            <person name="Geng S."/>
            <person name="Pan X."/>
            <person name="Wu X."/>
        </authorList>
    </citation>
    <scope>NUCLEOTIDE SEQUENCE [LARGE SCALE GENOMIC DNA]</scope>
    <source>
        <strain evidence="6">cai42</strain>
    </source>
</reference>
<evidence type="ECO:0000256" key="2">
    <source>
        <dbReference type="ARBA" id="ARBA00022676"/>
    </source>
</evidence>
<proteinExistence type="inferred from homology"/>
<evidence type="ECO:0000256" key="1">
    <source>
        <dbReference type="ARBA" id="ARBA00006739"/>
    </source>
</evidence>
<dbReference type="EMBL" id="CP012661">
    <property type="protein sequence ID" value="AMY67550.1"/>
    <property type="molecule type" value="Genomic_DNA"/>
</dbReference>
<dbReference type="SUPFAM" id="SSF53448">
    <property type="entry name" value="Nucleotide-diphospho-sugar transferases"/>
    <property type="match status" value="1"/>
</dbReference>
<keyword evidence="6" id="KW-1185">Reference proteome</keyword>
<dbReference type="KEGG" id="daa:AKL17_0288"/>
<evidence type="ECO:0000313" key="6">
    <source>
        <dbReference type="Proteomes" id="UP000076128"/>
    </source>
</evidence>
<protein>
    <submittedName>
        <fullName evidence="5">Putative glycosyl transferase</fullName>
    </submittedName>
</protein>
<dbReference type="Pfam" id="PF00535">
    <property type="entry name" value="Glycos_transf_2"/>
    <property type="match status" value="1"/>
</dbReference>
<dbReference type="InterPro" id="IPR001173">
    <property type="entry name" value="Glyco_trans_2-like"/>
</dbReference>
<evidence type="ECO:0000313" key="5">
    <source>
        <dbReference type="EMBL" id="AMY67550.1"/>
    </source>
</evidence>
<dbReference type="PANTHER" id="PTHR43179">
    <property type="entry name" value="RHAMNOSYLTRANSFERASE WBBL"/>
    <property type="match status" value="1"/>
</dbReference>
<dbReference type="GO" id="GO:0016757">
    <property type="term" value="F:glycosyltransferase activity"/>
    <property type="evidence" value="ECO:0007669"/>
    <property type="project" value="UniProtKB-KW"/>
</dbReference>
<feature type="domain" description="Glycosyltransferase 2-like" evidence="4">
    <location>
        <begin position="16"/>
        <end position="114"/>
    </location>
</feature>